<name>A0ABY6QEF6_9PSED</name>
<dbReference type="InterPro" id="IPR019960">
    <property type="entry name" value="T1SS_VCA0849"/>
</dbReference>
<dbReference type="SUPFAM" id="SSF51120">
    <property type="entry name" value="beta-Roll"/>
    <property type="match status" value="1"/>
</dbReference>
<evidence type="ECO:0000259" key="3">
    <source>
        <dbReference type="PROSITE" id="PS51820"/>
    </source>
</evidence>
<dbReference type="PROSITE" id="PS00330">
    <property type="entry name" value="HEMOLYSIN_CALCIUM"/>
    <property type="match status" value="3"/>
</dbReference>
<dbReference type="PROSITE" id="PS50234">
    <property type="entry name" value="VWFA"/>
    <property type="match status" value="1"/>
</dbReference>
<dbReference type="InterPro" id="IPR001343">
    <property type="entry name" value="Hemolysn_Ca-bd"/>
</dbReference>
<dbReference type="InterPro" id="IPR041339">
    <property type="entry name" value="Ig-like_bac"/>
</dbReference>
<dbReference type="Gene3D" id="2.60.40.1200">
    <property type="match status" value="35"/>
</dbReference>
<dbReference type="InterPro" id="IPR040853">
    <property type="entry name" value="RapA2_cadherin-like"/>
</dbReference>
<keyword evidence="5" id="KW-1185">Reference proteome</keyword>
<dbReference type="InterPro" id="IPR036465">
    <property type="entry name" value="vWFA_dom_sf"/>
</dbReference>
<dbReference type="Pfam" id="PF00353">
    <property type="entry name" value="HemolysinCabind"/>
    <property type="match status" value="2"/>
</dbReference>
<proteinExistence type="predicted"/>
<evidence type="ECO:0000313" key="5">
    <source>
        <dbReference type="Proteomes" id="UP001164116"/>
    </source>
</evidence>
<dbReference type="PROSITE" id="PS51820">
    <property type="entry name" value="PA14"/>
    <property type="match status" value="1"/>
</dbReference>
<feature type="domain" description="VWFA" evidence="2">
    <location>
        <begin position="5259"/>
        <end position="5458"/>
    </location>
</feature>
<dbReference type="InterPro" id="IPR018511">
    <property type="entry name" value="Hemolysin-typ_Ca-bd_CS"/>
</dbReference>
<gene>
    <name evidence="4" type="ORF">OSC50_23190</name>
</gene>
<dbReference type="Pfam" id="PF17803">
    <property type="entry name" value="Cadherin_4"/>
    <property type="match status" value="10"/>
</dbReference>
<dbReference type="SUPFAM" id="SSF53300">
    <property type="entry name" value="vWA-like"/>
    <property type="match status" value="1"/>
</dbReference>
<evidence type="ECO:0000313" key="4">
    <source>
        <dbReference type="EMBL" id="UZW18250.1"/>
    </source>
</evidence>
<dbReference type="NCBIfam" id="TIGR03661">
    <property type="entry name" value="T1SS_VCA0849"/>
    <property type="match status" value="1"/>
</dbReference>
<dbReference type="RefSeq" id="WP_266245455.1">
    <property type="nucleotide sequence ID" value="NZ_CP112866.1"/>
</dbReference>
<dbReference type="SMART" id="SM00327">
    <property type="entry name" value="VWA"/>
    <property type="match status" value="1"/>
</dbReference>
<dbReference type="PRINTS" id="PR00313">
    <property type="entry name" value="CABNDNGRPT"/>
</dbReference>
<evidence type="ECO:0000256" key="1">
    <source>
        <dbReference type="ARBA" id="ARBA00022837"/>
    </source>
</evidence>
<dbReference type="CDD" id="cd00198">
    <property type="entry name" value="vWFA"/>
    <property type="match status" value="1"/>
</dbReference>
<sequence length="5772" mass="581596">MSSVAVVKSIVGQVFAVSPEGIRRLLVEGDRLFAGELVDTGPAGAVSLELTDGRVIDLGRDTQWSANAPDSTTDLSAATAQAAPSVAELQQAIAAGADPTQDLEATAAGPTAAGADGAVGGGHSFVVLEATAGVVDPTIGYPTNGLNAADAAANTLTGADNNGVDPRNVTITLTATPTITEAGGVVVYTVFVTQAPTSDLTVTLSNGLAVVVAAGQTSGALNVTFAGNDTPYLDASSISATIAGTSGGGNLIITTDPTPAVTQVNDTIDTTTVTLTATASVDEGGKIVYTATVNNAAQTDVTITLSNNTTITIEAGKTTGTVSVDTPANLADGKDLSVSATITSATGGNYENLAINPQAATTTVNAVDDPSFLQADSSTIAEDGVATGNVLTNDSDIDNVLSVATFNVGGATFIAGQTAVIAGVGSITIAADGAYTFTPVKDFNGDVPQIGYTTNTGSSSTLVVKVDAVDDPSVLQADNGSAREDGVATGNVLANDVDVDNVLSVATFNVNGTTYTAGQTAVIAGVGSITIGTDGAYAFTPVKDFNGDVPQVGYTTNTGSSSTLDVKIDPVDDASVLQADTGSAKEDTVATGNVLTNDSDVDNVLTVTSFNVNGTNYQAGQTAVIAGVGTITIGTDGAYAFTPVKDFNGDVPQIGYTTNTGSSSTLDVKIDPVDDASVLQADTGSAKEDTVATGNVLTNDSDVDNVLTVASFTVNGTNYQAGRTAVIAGVGTITIGTDGAYAFTPVKDFNGDVPQIGYTTNTGSSSTLDVKIDPVDDASVLQADTGSAKEDTVATGNVLTNDSDVDNVLTVASFTVNGTNYQAGQTAVIAGVGSITIGTDGAYAFTPVKDFNGDVPQIGYTTNTGSSSTLDVKIDPVDDASVLQADTGSAKEDAVATGNVLTNDSDVDNVLTVASFNVGGTTYAAGQTAIIAGVGSITIGTDGAYAFTPVKDFNGDVPQIGYTTNTGSSSTLDVKIDPVDDASVLQADTGSATEDTVATGNVLTNDSDVDNVLTVASFNVGGTTYAAGQTAIIAGVGSITIGTDGAYAFAPVKDFNGDVPQIGYTTNTGSSSTLDVKIDPVDDASVLQADTGSAKEDTVATGNVLTNDSDVDNVLTVASFNVGGTTYAAGQTAIIAGVGSITIGTDGAYAFTPVKDFNGDVPQIGYTTNTGSSSTLDVKIEPVDDASVLQADTGSAKEDTVATGNVLTNDSDVDNVLTVASFNVGGTTYAAGQTAIIAGVGSITIGTDGAYAFTPVKDFNGDVPQIGYTTNTGSSSTLDVKIDPVDDASVLQADTGSATEDTVATGNVLTNDSDVDNVLTVASFNVGGTTYAAGQTAIIAGVGSITIGTDGAYAFTPVKDFNGDVPQIGYTTNTGSSSTLDVKIDPVDDASVLQADTGSAKEDTVATGNVLTNDSDVDNVLTVASFTVNGTNYQAGQTAVISGVGSITIGTDGAYAFTPVKDFNGDVPQIGYTTNTGSSSTLDVKIDPVDDASVLQADTGSAKEDTVATGNVLTNDSDVDNVLTVTSFNVNGTNYQAGQTAVIAGVGSITIGTDGAYAFTPVKDFNGDVPQIGYTTNTGSSSTLDVKIDPVDDASVLQADTGSAKEDTVATGNVLTNDSDVDNVLTVASFTVNGTNYQAGQTAVIAGVGSITIGADGAYAFTPVKDFNGDVPQIGYTTNTGSSSTLDVKIDPVDDASVLQADTGSAKEDTVATGNVLTNDSDVDNVLTVASFNVGGTTYTAGQTAVIAGVGSITIGTDGAYAFTPVKDFNGDVPQVGYTTNTGSSSTLDVKIDPVDDASVLQADTGSAKEDTVATGNVLTNDSDVDNVLTVTSFTVNGASYVAGQTAVIAGVGSITIGTDGAYAFTPVKDFNGDVPQIGYTTNTGSSSTLDVKIDPVDDASVLQADTGSAKEDTVATGNVLTNDSDVDNVLTVASFTVNGTNYQAGQTAVIAGVGSITIGTDGAYAFTPVKDFNGDVPQIGYTTNTGSSSTLDVKIDPVDDASVLQADTGSAKEDTVATGNVLTNDSDVDNVLTVASFTVNGTNYQAGQTAVIAGVGSITIGTDGAYAFTPVKDFNGDVPQIGYTTNTGSSSTLDVKIDPVDDASVLQADTGSAKEDTVATGNVLTNDSDVDNVLTVTSFTVNGASYVAGQTAVIAGVGSITIGTDGAYAFTPVKDFNGDVPQIGYTTNTGSSSTLDVKIDPVDDASVLQADTGSAKEDTVATGNVLTNDSDVDNVLTVASFNVGGTTYTAGQTAVIAGVGSITIGTDGAYAFTPVKDFNGDVPQIGYTTNTGSSSTLDVKIDPVDDASVLQADTGSAKEDTVATGNVLTNDNDVDNVLTVTSFTVNGASYVAGQTAVIAGVGSITIGTDGAYAFTPVKDFNGDVPQIGYTTNTGSSSTLDVKIDPVDDASVLQADTGSAKEDTVATGNVLTNDSDVDNVLTVASFTVNGTNYQAGQTAVIAGVGSITIGTDGAYAFTPVKDFNGDVPQIGYTTNTGSSSTLDVKIDPVDDASVLQADTGSAKEDTVATGNVLTNDSDVDNVLTVASFTVNGTNYQAGQTAVIAGVGSITIGTDGAYAFTPVKDFNGDVPQIGYTTNTGSSSTLDVKIDPVDDASVLQADTGSAKEDTVATGNVLTNDNDVDNVLTVTSFTVNGASYVAGQTAVIAGVGSITIGTDGAYAFTPVKDFNGDVPQIGYTTNTGSSSTLDVKIEPVDDASVLQADTGSAKEDTVATGNVLTNDSDVDNVLTVASFNVGGTTYAAGQTAIIAGVGSITIGTDGAYAFTPVKDFNGDVPQIGYTTNTGSSSTLAVKIDPVDDASVLQADTGSAKEDTVATGNVLTNDSDVDNVLTVASFNVGGTTYTAGQTAVIAGVGSITIGTDGAYAFTPVKDFNGDVPQIGYTTNTGSSSTLDVKIDPVDDASVLQADTGSAKEDTVATGNVLTNDSDVDNVLTVASFNVGGTTYTAGQTAVIAGVGSITIGTDGAYAFTPVKDFNGDVPQIGYTTNTGSSSTLDVKIDPVDDASVLQADTGSAKEDTVATGNVLTNDSDVDNVLTVASFNVGGTTYTAGQTAVIAGVGSITIGTDGAYAFTPVKDFNGDVPQIGYTTNTGSSSTLDVKIDPVDDASVLQADTGSAKEDTVATGNVLTNDSDVDNVLTVASFTVNGTNYQAGQTAVIAGVGTITIGTDGAYAFTPVKDFNGDVPQIGYTTNTGSSSTLDVKVDPVNDAPVLGNASTNAFGDTYIEGKPGGYIAANLTVSDVDNSTLQSAKVTLVNPLAGDLLIADASNAKITVSYDKGTGVLTLSGDATKAEYQEVLRSVHFASESQNPAPTDRTLTITVNDGQLDSAPVTSVVKVVPVNDPPVVQFDSTTFTEQAEAGALVKNLSISDVDNTTFSKVVVTVDKLASGDLLSSADVLKALAVAGITITQSGSAADGKIVYTLTSNSSAGSSAADFTKVVEAITFQTPGNNPVGTDRSVTIDVTDIGGGNLDREPPQTGSATGKVTIDLFNDAPTAAANPAGADEDHAATIVLSGTDVDGTVAKFVITALPENGKLYSDATLQTELKAGDSVPAGVDGKASVYFSPTGDWSGSTSLTFTAVDNGGKASADTTAAVTIAPVTDTPHLGLLGGGVVTAINFDSAHLNGSWSTVAVGAANNAAGNGTPAATQWLTGNSDGKVEIGQSSVYGVGTPGNSQVIELEKNAGDDASLYTIIKAESGTAYTISVDYSPRAGAENNSVIDVFWGGVKVGTLDATTVGMKTYTFVVPVTADGDAKLEFKAPTSNSLGGVMDNISVTQVLNTGLEDHAIKLSAIDAYATDKDGSETLKLEVSGIPTGATLSDGAGHTFTATAGIQSIDISTWNKATLVFNPAPDTNGLVNLTVTATAQDGAASPKSESITLPINVIAVDDPSVLKADIGSAQEDTVATGNVLTNDSDVDNVLTVASFNVGGTTYTAGQTAVIAGVGSITIGANGAYTFTPVKDFNGDVPQIGYTTNTGSSSTLNVNIVAVDDPSVLKADTGSAQEDTVATGNVLTNDVDVDNVLTVASFNVGGTTYTAGQTAVIAGVGSITIGANGAYTFTPVKDFNGDVPQIGYTTNTGSSSTLNVNIVAVDDPSVLKADTGSAQEDTVATGNVLTNDSDVDNVLTVASFNVGGTTYTAGQTAVITGVGSITIGANGAYTFTPVKDFNGDVPQIGYTTNTGSSSTLNVNIVAVDDPSVLKADTGSAQEDTVATGNVLTNDVDVDNVLTVASFNVSGTNYTAGQTAVIAGIGSITIGANGAYTFTPVKDFNGDVPQIGYTTNTGSSSTLNVNIVAVDDPSVLKADTGSAQEDTVATGNVLTNDVDVDNVLTVASFNVGGTTYTAGQTAVITGVGSITIGANGAYTFTPVKDFNGDVPQIGYTTNTGSSSTLNVNIVAVDDPSVLKADTGTAKEDTVATGNVLTNDSDVDNVLTVASFNVGGTTYTAGQTAVITGVGSITIGANGAYTFTPVKDFNGDVPQIGYTTNTGSSSTLNVNIVAVDDPSVLKADTGSAQEDTVATGNVLTNDVDVDNVLTVASFNVNGTNYTAGQTAVITGVGSITIGANGAYTFTPVKDFNGDVPQIGYTTNTGSSSTLNVNIVAVNDAPTAANGVVASNEDTSVELTWATFGVKDVDSSNPKVVFTSLPAGSIEYNVNGTWVKLTSADLKTDTSAGKAFSQSDFDNHNVRFTPAANESGDNSFGGTGVGNMQVDYTQLKFQATDGTAYSDTKIITVDIHPVTDVPVVTVGAFSAVPTGLIIQTWSGGNLRTDLGTNGNGVANSSDLIRVIDAKTAASAITSGVTSNVSNGNVAEGTATKVSGLVYMEAGKSYTFTGTADDSLAITVGGKLVATETWSKGSAITGTAFTPAESGYYTLDIYHYNQAGGGNYDVNVSINSGPSMSLGNSGLQTYTSVDALKAAGAVLGDSHVVNGEGYYTGYVYNRGLEDTAIKVAPITTTFVDNDGSESHKVEISGLPVGTVITDGTTGHSFTSTGASTLYDVSTWNLKTLTVTPFKDSTASFDITVKATAKELSTGVEAVTTGKVSIVVTAVNDAPTLDLSTADGSVATGFNTSYTERGTSGVAITGNVAISDVDSTQMQSATITLKNASSGDVLSSNLVAVGGTYKGVTVTSVGTDVSGKIVLTLSGVADAATYKALLESFQYSSTSKYPAIGERTIDIAVTDNEGSNSLSSSVATTTITVKPQVYTPVTEGGAAADTIDLGSSSANNIVVGDKGGITTPGANYNIAFIVDTSGSIETSAMTSIKTQLSSIFDTLIANAKLTGSGVVKVLLVDFDTKVESQVSVNLADQAAAKAALQTVLNSMASGDATNYQDAFNAATAWFKSNDATSNAGAKNLTYFITDGEPNVYNATYDNISLGYTSSWWGSNVTFDNKVNAYTYTLGQTTPVTATIYGQTQVIVDKDGKVYSYDSYGTKSFEGYVVSDGRGGFDVAGATGNSGRYDYALENAKAAYTALTTSVTGGVEVQAIGLGNSVDKDMLQKYFDSDKTVSTIDTAKLADTITGHTADTGADNVFGGSGNDIIFGDLISYKGQEGGAALKAFAAEKLSTTVDQIDDRSLHQYITEHVQDIGALANASNIYGTNDGGDTLIGNAGNDILFGQGGNDALSGGVGNDILVGGKGNDVLSGGAGADTFVWLKGDTNTNGGFDRITDFKHGEGDKLDLSDLLQGNNDTNLANYLKLSTDASGNSTLSVSSTGAFTASGGGTADVTIKVDGASWGSGSAAINSLIAGGDLTVKHHD</sequence>
<feature type="domain" description="PA14" evidence="3">
    <location>
        <begin position="4775"/>
        <end position="4921"/>
    </location>
</feature>
<dbReference type="InterPro" id="IPR011049">
    <property type="entry name" value="Serralysin-like_metalloprot_C"/>
</dbReference>
<dbReference type="InterPro" id="IPR037524">
    <property type="entry name" value="PA14/GLEYA"/>
</dbReference>
<dbReference type="Proteomes" id="UP001164116">
    <property type="component" value="Chromosome"/>
</dbReference>
<dbReference type="NCBIfam" id="NF012211">
    <property type="entry name" value="tand_rpt_95"/>
    <property type="match status" value="1"/>
</dbReference>
<evidence type="ECO:0000259" key="2">
    <source>
        <dbReference type="PROSITE" id="PS50234"/>
    </source>
</evidence>
<dbReference type="EMBL" id="CP112866">
    <property type="protein sequence ID" value="UZW18250.1"/>
    <property type="molecule type" value="Genomic_DNA"/>
</dbReference>
<dbReference type="InterPro" id="IPR002035">
    <property type="entry name" value="VWF_A"/>
</dbReference>
<dbReference type="Pfam" id="PF18200">
    <property type="entry name" value="Big_11"/>
    <property type="match status" value="21"/>
</dbReference>
<keyword evidence="1" id="KW-0106">Calcium</keyword>
<accession>A0ABY6QEF6</accession>
<protein>
    <submittedName>
        <fullName evidence="4">Ig-like domain-containing protein</fullName>
    </submittedName>
</protein>
<organism evidence="4 5">
    <name type="scientific">Pseudomonas quebecensis</name>
    <dbReference type="NCBI Taxonomy" id="2995174"/>
    <lineage>
        <taxon>Bacteria</taxon>
        <taxon>Pseudomonadati</taxon>
        <taxon>Pseudomonadota</taxon>
        <taxon>Gammaproteobacteria</taxon>
        <taxon>Pseudomonadales</taxon>
        <taxon>Pseudomonadaceae</taxon>
        <taxon>Pseudomonas</taxon>
    </lineage>
</organism>
<reference evidence="4" key="1">
    <citation type="submission" date="2022-11" db="EMBL/GenBank/DDBJ databases">
        <title>Taxonomic description of a new Pseudomonas species.</title>
        <authorList>
            <person name="Tambong J.T."/>
        </authorList>
    </citation>
    <scope>NUCLEOTIDE SEQUENCE</scope>
    <source>
        <strain evidence="4">S1Bt42</strain>
    </source>
</reference>